<proteinExistence type="predicted"/>
<dbReference type="EMBL" id="DVHU01000065">
    <property type="protein sequence ID" value="HIR93251.1"/>
    <property type="molecule type" value="Genomic_DNA"/>
</dbReference>
<comment type="caution">
    <text evidence="1">The sequence shown here is derived from an EMBL/GenBank/DDBJ whole genome shotgun (WGS) entry which is preliminary data.</text>
</comment>
<dbReference type="Proteomes" id="UP000886841">
    <property type="component" value="Unassembled WGS sequence"/>
</dbReference>
<protein>
    <submittedName>
        <fullName evidence="1">Uncharacterized protein</fullName>
    </submittedName>
</protein>
<accession>A0A9D1JG79</accession>
<sequence length="49" mass="5974">MGRRNQFHRVLADWIYQKQRPGSRGLLIWRNLKELEQTLGEQGPRKKKR</sequence>
<dbReference type="AlphaFoldDB" id="A0A9D1JG79"/>
<evidence type="ECO:0000313" key="1">
    <source>
        <dbReference type="EMBL" id="HIR93251.1"/>
    </source>
</evidence>
<organism evidence="1 2">
    <name type="scientific">Candidatus Egerieimonas intestinavium</name>
    <dbReference type="NCBI Taxonomy" id="2840777"/>
    <lineage>
        <taxon>Bacteria</taxon>
        <taxon>Bacillati</taxon>
        <taxon>Bacillota</taxon>
        <taxon>Clostridia</taxon>
        <taxon>Lachnospirales</taxon>
        <taxon>Lachnospiraceae</taxon>
        <taxon>Lachnospiraceae incertae sedis</taxon>
        <taxon>Candidatus Egerieimonas</taxon>
    </lineage>
</organism>
<reference evidence="1" key="1">
    <citation type="submission" date="2020-10" db="EMBL/GenBank/DDBJ databases">
        <authorList>
            <person name="Gilroy R."/>
        </authorList>
    </citation>
    <scope>NUCLEOTIDE SEQUENCE</scope>
    <source>
        <strain evidence="1">ChiSxjej1B13-7041</strain>
    </source>
</reference>
<evidence type="ECO:0000313" key="2">
    <source>
        <dbReference type="Proteomes" id="UP000886841"/>
    </source>
</evidence>
<name>A0A9D1JG79_9FIRM</name>
<reference evidence="1" key="2">
    <citation type="journal article" date="2021" name="PeerJ">
        <title>Extensive microbial diversity within the chicken gut microbiome revealed by metagenomics and culture.</title>
        <authorList>
            <person name="Gilroy R."/>
            <person name="Ravi A."/>
            <person name="Getino M."/>
            <person name="Pursley I."/>
            <person name="Horton D.L."/>
            <person name="Alikhan N.F."/>
            <person name="Baker D."/>
            <person name="Gharbi K."/>
            <person name="Hall N."/>
            <person name="Watson M."/>
            <person name="Adriaenssens E.M."/>
            <person name="Foster-Nyarko E."/>
            <person name="Jarju S."/>
            <person name="Secka A."/>
            <person name="Antonio M."/>
            <person name="Oren A."/>
            <person name="Chaudhuri R.R."/>
            <person name="La Ragione R."/>
            <person name="Hildebrand F."/>
            <person name="Pallen M.J."/>
        </authorList>
    </citation>
    <scope>NUCLEOTIDE SEQUENCE</scope>
    <source>
        <strain evidence="1">ChiSxjej1B13-7041</strain>
    </source>
</reference>
<gene>
    <name evidence="1" type="ORF">IAB98_07540</name>
</gene>